<keyword evidence="2" id="KW-1185">Reference proteome</keyword>
<sequence>MIALLWKQANSVPQRAFGAFVLENVALESVVLEIKVLEIIALEIMALEIDVLEIVAFEKATFKYKKGRSHGADLSHNCWKPPLSL</sequence>
<protein>
    <submittedName>
        <fullName evidence="1">Uncharacterized protein</fullName>
    </submittedName>
</protein>
<dbReference type="AlphaFoldDB" id="A0A6F8U0H8"/>
<dbReference type="EMBL" id="AP022843">
    <property type="protein sequence ID" value="BCB06704.1"/>
    <property type="molecule type" value="Genomic_DNA"/>
</dbReference>
<evidence type="ECO:0000313" key="1">
    <source>
        <dbReference type="EMBL" id="BCB06704.1"/>
    </source>
</evidence>
<gene>
    <name evidence="1" type="ORF">HHSLTHF2_05940</name>
</gene>
<reference evidence="1 2" key="1">
    <citation type="submission" date="2020-03" db="EMBL/GenBank/DDBJ databases">
        <title>Complete Genome Sequence of Halomonas hydrothermalis Strain Slthf2, Halophilic Bacterium Isolated from Deep-Sea Hydrothermal-Vent Environments.</title>
        <authorList>
            <person name="Takeyama N."/>
            <person name="Huang M."/>
            <person name="Sato K."/>
            <person name="Galipon J."/>
            <person name="Arakawa K."/>
        </authorList>
    </citation>
    <scope>NUCLEOTIDE SEQUENCE [LARGE SCALE GENOMIC DNA]</scope>
    <source>
        <strain evidence="1 2">Slthf2</strain>
    </source>
</reference>
<accession>A0A6F8U0H8</accession>
<organism evidence="1 2">
    <name type="scientific">Halomonas hydrothermalis</name>
    <dbReference type="NCBI Taxonomy" id="115561"/>
    <lineage>
        <taxon>Bacteria</taxon>
        <taxon>Pseudomonadati</taxon>
        <taxon>Pseudomonadota</taxon>
        <taxon>Gammaproteobacteria</taxon>
        <taxon>Oceanospirillales</taxon>
        <taxon>Halomonadaceae</taxon>
        <taxon>Halomonas</taxon>
    </lineage>
</organism>
<proteinExistence type="predicted"/>
<dbReference type="Proteomes" id="UP000502259">
    <property type="component" value="Chromosome"/>
</dbReference>
<name>A0A6F8U0H8_9GAMM</name>
<evidence type="ECO:0000313" key="2">
    <source>
        <dbReference type="Proteomes" id="UP000502259"/>
    </source>
</evidence>